<keyword evidence="3" id="KW-1185">Reference proteome</keyword>
<evidence type="ECO:0000313" key="3">
    <source>
        <dbReference type="Proteomes" id="UP000230233"/>
    </source>
</evidence>
<evidence type="ECO:0000256" key="1">
    <source>
        <dbReference type="SAM" id="MobiDB-lite"/>
    </source>
</evidence>
<gene>
    <name evidence="2" type="primary">Cnig_chr_IV.g16132</name>
    <name evidence="2" type="ORF">B9Z55_016132</name>
</gene>
<protein>
    <submittedName>
        <fullName evidence="2">Uncharacterized protein</fullName>
    </submittedName>
</protein>
<accession>A0A2G5UDE8</accession>
<dbReference type="Proteomes" id="UP000230233">
    <property type="component" value="Chromosome IV"/>
</dbReference>
<name>A0A2G5UDE8_9PELO</name>
<feature type="region of interest" description="Disordered" evidence="1">
    <location>
        <begin position="38"/>
        <end position="64"/>
    </location>
</feature>
<feature type="compositionally biased region" description="Low complexity" evidence="1">
    <location>
        <begin position="81"/>
        <end position="92"/>
    </location>
</feature>
<feature type="region of interest" description="Disordered" evidence="1">
    <location>
        <begin position="81"/>
        <end position="117"/>
    </location>
</feature>
<reference evidence="3" key="1">
    <citation type="submission" date="2017-10" db="EMBL/GenBank/DDBJ databases">
        <title>Rapid genome shrinkage in a self-fertile nematode reveals novel sperm competition proteins.</title>
        <authorList>
            <person name="Yin D."/>
            <person name="Schwarz E.M."/>
            <person name="Thomas C.G."/>
            <person name="Felde R.L."/>
            <person name="Korf I.F."/>
            <person name="Cutter A.D."/>
            <person name="Schartner C.M."/>
            <person name="Ralston E.J."/>
            <person name="Meyer B.J."/>
            <person name="Haag E.S."/>
        </authorList>
    </citation>
    <scope>NUCLEOTIDE SEQUENCE [LARGE SCALE GENOMIC DNA]</scope>
    <source>
        <strain evidence="3">JU1422</strain>
    </source>
</reference>
<feature type="compositionally biased region" description="Polar residues" evidence="1">
    <location>
        <begin position="38"/>
        <end position="49"/>
    </location>
</feature>
<evidence type="ECO:0000313" key="2">
    <source>
        <dbReference type="EMBL" id="PIC37539.1"/>
    </source>
</evidence>
<proteinExistence type="predicted"/>
<dbReference type="AlphaFoldDB" id="A0A2G5UDE8"/>
<organism evidence="2 3">
    <name type="scientific">Caenorhabditis nigoni</name>
    <dbReference type="NCBI Taxonomy" id="1611254"/>
    <lineage>
        <taxon>Eukaryota</taxon>
        <taxon>Metazoa</taxon>
        <taxon>Ecdysozoa</taxon>
        <taxon>Nematoda</taxon>
        <taxon>Chromadorea</taxon>
        <taxon>Rhabditida</taxon>
        <taxon>Rhabditina</taxon>
        <taxon>Rhabditomorpha</taxon>
        <taxon>Rhabditoidea</taxon>
        <taxon>Rhabditidae</taxon>
        <taxon>Peloderinae</taxon>
        <taxon>Caenorhabditis</taxon>
    </lineage>
</organism>
<dbReference type="EMBL" id="PDUG01000004">
    <property type="protein sequence ID" value="PIC37539.1"/>
    <property type="molecule type" value="Genomic_DNA"/>
</dbReference>
<sequence length="260" mass="28484">MTQKLVNFDAHCCKKLSLFVPSLACQTAQSTEIETPILTSNTNQNTEQCPSEAIPDPRPTNVETPILTRSSGAVLMTFATPTTTPETAQPPSTRVPPNSSRTETSAESASTPMNQNAMPTVPIGAKVWLCTVCESILGGENLVGLATRKAHLRSMHAITSYSSCRCHKWTFESVLKKDFHVSCFTNQMENTEYAPIVYLKHVGFEAGSANRAEKRRLLHRDHPIKLAEQCGFACFATHFLEENTKLVSLPAKPTSDSSTI</sequence>
<comment type="caution">
    <text evidence="2">The sequence shown here is derived from an EMBL/GenBank/DDBJ whole genome shotgun (WGS) entry which is preliminary data.</text>
</comment>
<feature type="compositionally biased region" description="Low complexity" evidence="1">
    <location>
        <begin position="99"/>
        <end position="111"/>
    </location>
</feature>